<feature type="domain" description="Siroheme synthase central" evidence="16">
    <location>
        <begin position="115"/>
        <end position="138"/>
    </location>
</feature>
<reference evidence="17 18" key="1">
    <citation type="submission" date="2016-10" db="EMBL/GenBank/DDBJ databases">
        <authorList>
            <person name="de Groot N.N."/>
        </authorList>
    </citation>
    <scope>NUCLEOTIDE SEQUENCE [LARGE SCALE GENOMIC DNA]</scope>
    <source>
        <strain evidence="17 18">DSM 7343</strain>
    </source>
</reference>
<dbReference type="Pfam" id="PF13241">
    <property type="entry name" value="NAD_binding_7"/>
    <property type="match status" value="1"/>
</dbReference>
<dbReference type="Gene3D" id="3.40.1010.10">
    <property type="entry name" value="Cobalt-precorrin-4 Transmethylase, Domain 1"/>
    <property type="match status" value="1"/>
</dbReference>
<dbReference type="AlphaFoldDB" id="A0A1H4AIW5"/>
<dbReference type="NCBIfam" id="TIGR01469">
    <property type="entry name" value="cobA_cysG_Cterm"/>
    <property type="match status" value="1"/>
</dbReference>
<dbReference type="Gene3D" id="3.40.50.720">
    <property type="entry name" value="NAD(P)-binding Rossmann-like Domain"/>
    <property type="match status" value="1"/>
</dbReference>
<evidence type="ECO:0000256" key="6">
    <source>
        <dbReference type="ARBA" id="ARBA00022691"/>
    </source>
</evidence>
<dbReference type="STRING" id="37625.SAMN05660420_01856"/>
<evidence type="ECO:0000256" key="3">
    <source>
        <dbReference type="ARBA" id="ARBA00022573"/>
    </source>
</evidence>
<evidence type="ECO:0000256" key="14">
    <source>
        <dbReference type="PIRSR" id="PIRSR036426-1"/>
    </source>
</evidence>
<evidence type="ECO:0000256" key="12">
    <source>
        <dbReference type="ARBA" id="ARBA00025705"/>
    </source>
</evidence>
<dbReference type="SUPFAM" id="SSF75615">
    <property type="entry name" value="Siroheme synthase middle domains-like"/>
    <property type="match status" value="1"/>
</dbReference>
<dbReference type="PANTHER" id="PTHR45790">
    <property type="entry name" value="SIROHEME SYNTHASE-RELATED"/>
    <property type="match status" value="1"/>
</dbReference>
<dbReference type="GO" id="GO:0043115">
    <property type="term" value="F:precorrin-2 dehydrogenase activity"/>
    <property type="evidence" value="ECO:0007669"/>
    <property type="project" value="UniProtKB-EC"/>
</dbReference>
<comment type="pathway">
    <text evidence="1">Porphyrin-containing compound metabolism; siroheme biosynthesis; sirohydrochlorin from precorrin-2: step 1/1.</text>
</comment>
<sequence>MGTFPILLTKPKLLLIGGGQIALQKAQALSRNQINFNIIASAFCHEIQALDIPMTHRPVCAEDFAGVNIVIDATGNPDVAKLVLQEKKKSYFLFNCVSQPELGDVYFPAILNVNDLKISVSTDGASPTISRIVRDKIAAFIPKQIPNLLAEKRVERQLGTLDIKTTQEQCLKLFSTVYLIGCGPGDVDLMTIKAYKTLQQMDVVFYDHLLTPEILALIPETTQKISVGKKKGCHLYRQEQINELLFEHAKRGLKIARLKCGDPYIFGRGAEEAEYLIKKGIKVEMISGISSALAGPACAGIPPTARNYATNMSIVSAHLAGCKINTDWLPLLKIPHHTIIVLMGLSFATQISELSLASGVNPQLPVAIISNASRADQDVRITDMQNLPTAAVGAQRPAILVIGDVVRLHEILSFASRADEGLSSSISEAGRLQELAVS</sequence>
<gene>
    <name evidence="17" type="ORF">SAMN05660420_01856</name>
</gene>
<evidence type="ECO:0000313" key="17">
    <source>
        <dbReference type="EMBL" id="SEA35718.1"/>
    </source>
</evidence>
<evidence type="ECO:0000256" key="5">
    <source>
        <dbReference type="ARBA" id="ARBA00022679"/>
    </source>
</evidence>
<evidence type="ECO:0000259" key="16">
    <source>
        <dbReference type="Pfam" id="PF14824"/>
    </source>
</evidence>
<dbReference type="FunFam" id="3.40.1010.10:FF:000001">
    <property type="entry name" value="Siroheme synthase"/>
    <property type="match status" value="1"/>
</dbReference>
<dbReference type="OrthoDB" id="9815856at2"/>
<dbReference type="GO" id="GO:0051287">
    <property type="term" value="F:NAD binding"/>
    <property type="evidence" value="ECO:0007669"/>
    <property type="project" value="InterPro"/>
</dbReference>
<keyword evidence="10" id="KW-0627">Porphyrin biosynthesis</keyword>
<dbReference type="EMBL" id="FNQN01000005">
    <property type="protein sequence ID" value="SEA35718.1"/>
    <property type="molecule type" value="Genomic_DNA"/>
</dbReference>
<dbReference type="InterPro" id="IPR050161">
    <property type="entry name" value="Siro_Cobalamin_biosynth"/>
</dbReference>
<feature type="active site" description="Proton donor" evidence="14">
    <location>
        <position position="229"/>
    </location>
</feature>
<keyword evidence="5 17" id="KW-0808">Transferase</keyword>
<dbReference type="GO" id="GO:0009236">
    <property type="term" value="P:cobalamin biosynthetic process"/>
    <property type="evidence" value="ECO:0007669"/>
    <property type="project" value="UniProtKB-KW"/>
</dbReference>
<comment type="catalytic activity">
    <reaction evidence="13">
        <text>precorrin-2 + NAD(+) = sirohydrochlorin + NADH + 2 H(+)</text>
        <dbReference type="Rhea" id="RHEA:15613"/>
        <dbReference type="ChEBI" id="CHEBI:15378"/>
        <dbReference type="ChEBI" id="CHEBI:57540"/>
        <dbReference type="ChEBI" id="CHEBI:57945"/>
        <dbReference type="ChEBI" id="CHEBI:58351"/>
        <dbReference type="ChEBI" id="CHEBI:58827"/>
        <dbReference type="EC" id="1.3.1.76"/>
    </reaction>
</comment>
<accession>A0A1H4AIW5</accession>
<organism evidence="17 18">
    <name type="scientific">Desulfuromusa kysingii</name>
    <dbReference type="NCBI Taxonomy" id="37625"/>
    <lineage>
        <taxon>Bacteria</taxon>
        <taxon>Pseudomonadati</taxon>
        <taxon>Thermodesulfobacteriota</taxon>
        <taxon>Desulfuromonadia</taxon>
        <taxon>Desulfuromonadales</taxon>
        <taxon>Geopsychrobacteraceae</taxon>
        <taxon>Desulfuromusa</taxon>
    </lineage>
</organism>
<dbReference type="InterPro" id="IPR014777">
    <property type="entry name" value="4pyrrole_Mease_sub1"/>
</dbReference>
<dbReference type="GO" id="GO:0051266">
    <property type="term" value="F:sirohydrochlorin ferrochelatase activity"/>
    <property type="evidence" value="ECO:0007669"/>
    <property type="project" value="InterPro"/>
</dbReference>
<dbReference type="Proteomes" id="UP000199409">
    <property type="component" value="Unassembled WGS sequence"/>
</dbReference>
<dbReference type="InterPro" id="IPR006367">
    <property type="entry name" value="Sirohaem_synthase_N"/>
</dbReference>
<evidence type="ECO:0000256" key="10">
    <source>
        <dbReference type="ARBA" id="ARBA00023244"/>
    </source>
</evidence>
<evidence type="ECO:0000256" key="8">
    <source>
        <dbReference type="ARBA" id="ARBA00023027"/>
    </source>
</evidence>
<dbReference type="GO" id="GO:0019354">
    <property type="term" value="P:siroheme biosynthetic process"/>
    <property type="evidence" value="ECO:0007669"/>
    <property type="project" value="UniProtKB-UniPathway"/>
</dbReference>
<evidence type="ECO:0000256" key="2">
    <source>
        <dbReference type="ARBA" id="ARBA00005879"/>
    </source>
</evidence>
<keyword evidence="6" id="KW-0949">S-adenosyl-L-methionine</keyword>
<evidence type="ECO:0000256" key="1">
    <source>
        <dbReference type="ARBA" id="ARBA00005010"/>
    </source>
</evidence>
<dbReference type="NCBIfam" id="TIGR01470">
    <property type="entry name" value="cysG_Nterm"/>
    <property type="match status" value="1"/>
</dbReference>
<dbReference type="Pfam" id="PF00590">
    <property type="entry name" value="TP_methylase"/>
    <property type="match status" value="1"/>
</dbReference>
<dbReference type="PIRSF" id="PIRSF036426">
    <property type="entry name" value="Sirohaem_synth"/>
    <property type="match status" value="1"/>
</dbReference>
<dbReference type="InterPro" id="IPR006366">
    <property type="entry name" value="CobA/CysG_C"/>
</dbReference>
<keyword evidence="18" id="KW-1185">Reference proteome</keyword>
<dbReference type="InterPro" id="IPR000878">
    <property type="entry name" value="4pyrrol_Mease"/>
</dbReference>
<feature type="domain" description="Tetrapyrrole methylase" evidence="15">
    <location>
        <begin position="176"/>
        <end position="387"/>
    </location>
</feature>
<dbReference type="UniPathway" id="UPA00262">
    <property type="reaction ID" value="UER00211"/>
</dbReference>
<dbReference type="InterPro" id="IPR036291">
    <property type="entry name" value="NAD(P)-bd_dom_sf"/>
</dbReference>
<proteinExistence type="inferred from homology"/>
<evidence type="ECO:0000256" key="13">
    <source>
        <dbReference type="ARBA" id="ARBA00047561"/>
    </source>
</evidence>
<evidence type="ECO:0000259" key="15">
    <source>
        <dbReference type="Pfam" id="PF00590"/>
    </source>
</evidence>
<feature type="active site" description="Proton acceptor" evidence="14">
    <location>
        <position position="207"/>
    </location>
</feature>
<keyword evidence="4 17" id="KW-0489">Methyltransferase</keyword>
<dbReference type="GO" id="GO:0004851">
    <property type="term" value="F:uroporphyrin-III C-methyltransferase activity"/>
    <property type="evidence" value="ECO:0007669"/>
    <property type="project" value="InterPro"/>
</dbReference>
<dbReference type="SUPFAM" id="SSF51735">
    <property type="entry name" value="NAD(P)-binding Rossmann-fold domains"/>
    <property type="match status" value="1"/>
</dbReference>
<keyword evidence="3" id="KW-0169">Cobalamin biosynthesis</keyword>
<dbReference type="InterPro" id="IPR012409">
    <property type="entry name" value="Sirohaem_synth"/>
</dbReference>
<dbReference type="Pfam" id="PF14824">
    <property type="entry name" value="Sirohm_synth_M"/>
    <property type="match status" value="1"/>
</dbReference>
<dbReference type="Gene3D" id="3.30.160.110">
    <property type="entry name" value="Siroheme synthase, domain 2"/>
    <property type="match status" value="1"/>
</dbReference>
<dbReference type="NCBIfam" id="NF004790">
    <property type="entry name" value="PRK06136.1"/>
    <property type="match status" value="1"/>
</dbReference>
<dbReference type="InterPro" id="IPR028281">
    <property type="entry name" value="Sirohaem_synthase_central"/>
</dbReference>
<evidence type="ECO:0000313" key="18">
    <source>
        <dbReference type="Proteomes" id="UP000199409"/>
    </source>
</evidence>
<keyword evidence="8" id="KW-0520">NAD</keyword>
<name>A0A1H4AIW5_9BACT</name>
<keyword evidence="11" id="KW-0511">Multifunctional enzyme</keyword>
<dbReference type="GO" id="GO:0032259">
    <property type="term" value="P:methylation"/>
    <property type="evidence" value="ECO:0007669"/>
    <property type="project" value="UniProtKB-KW"/>
</dbReference>
<keyword evidence="9" id="KW-0456">Lyase</keyword>
<evidence type="ECO:0000256" key="11">
    <source>
        <dbReference type="ARBA" id="ARBA00023268"/>
    </source>
</evidence>
<dbReference type="RefSeq" id="WP_092347218.1">
    <property type="nucleotide sequence ID" value="NZ_FNQN01000005.1"/>
</dbReference>
<dbReference type="Gene3D" id="3.30.950.10">
    <property type="entry name" value="Methyltransferase, Cobalt-precorrin-4 Transmethylase, Domain 2"/>
    <property type="match status" value="1"/>
</dbReference>
<comment type="similarity">
    <text evidence="2">Belongs to the precorrin methyltransferase family.</text>
</comment>
<evidence type="ECO:0000256" key="9">
    <source>
        <dbReference type="ARBA" id="ARBA00023239"/>
    </source>
</evidence>
<keyword evidence="7" id="KW-0560">Oxidoreductase</keyword>
<protein>
    <submittedName>
        <fullName evidence="17">Uroporphyrinogen-III C-methyltransferase</fullName>
    </submittedName>
</protein>
<dbReference type="InterPro" id="IPR014776">
    <property type="entry name" value="4pyrrole_Mease_sub2"/>
</dbReference>
<dbReference type="SUPFAM" id="SSF53790">
    <property type="entry name" value="Tetrapyrrole methylase"/>
    <property type="match status" value="1"/>
</dbReference>
<evidence type="ECO:0000256" key="4">
    <source>
        <dbReference type="ARBA" id="ARBA00022603"/>
    </source>
</evidence>
<evidence type="ECO:0000256" key="7">
    <source>
        <dbReference type="ARBA" id="ARBA00023002"/>
    </source>
</evidence>
<comment type="pathway">
    <text evidence="12">Porphyrin-containing compound metabolism; siroheme biosynthesis; precorrin-2 from uroporphyrinogen III: step 1/1.</text>
</comment>
<dbReference type="PANTHER" id="PTHR45790:SF3">
    <property type="entry name" value="S-ADENOSYL-L-METHIONINE-DEPENDENT UROPORPHYRINOGEN III METHYLTRANSFERASE, CHLOROPLASTIC"/>
    <property type="match status" value="1"/>
</dbReference>
<dbReference type="CDD" id="cd11642">
    <property type="entry name" value="SUMT"/>
    <property type="match status" value="1"/>
</dbReference>
<dbReference type="InterPro" id="IPR035996">
    <property type="entry name" value="4pyrrol_Methylase_sf"/>
</dbReference>